<keyword evidence="5 6" id="KW-0804">Transcription</keyword>
<dbReference type="PANTHER" id="PTHR43133">
    <property type="entry name" value="RNA POLYMERASE ECF-TYPE SIGMA FACTO"/>
    <property type="match status" value="1"/>
</dbReference>
<dbReference type="AlphaFoldDB" id="A0A8J6I1N9"/>
<gene>
    <name evidence="9" type="ORF">G5B42_07350</name>
</gene>
<comment type="similarity">
    <text evidence="1 6">Belongs to the sigma-70 factor family. ECF subfamily.</text>
</comment>
<keyword evidence="4 6" id="KW-0238">DNA-binding</keyword>
<name>A0A8J6I1N9_9FIRM</name>
<feature type="domain" description="RNA polymerase sigma factor 70 region 4 type 2" evidence="8">
    <location>
        <begin position="120"/>
        <end position="170"/>
    </location>
</feature>
<dbReference type="NCBIfam" id="TIGR02937">
    <property type="entry name" value="sigma70-ECF"/>
    <property type="match status" value="1"/>
</dbReference>
<dbReference type="Proteomes" id="UP000657177">
    <property type="component" value="Unassembled WGS sequence"/>
</dbReference>
<evidence type="ECO:0000256" key="1">
    <source>
        <dbReference type="ARBA" id="ARBA00010641"/>
    </source>
</evidence>
<dbReference type="Gene3D" id="1.10.1740.10">
    <property type="match status" value="1"/>
</dbReference>
<accession>A0A8J6I1N9</accession>
<dbReference type="InterPro" id="IPR036388">
    <property type="entry name" value="WH-like_DNA-bd_sf"/>
</dbReference>
<dbReference type="PROSITE" id="PS01063">
    <property type="entry name" value="SIGMA70_ECF"/>
    <property type="match status" value="1"/>
</dbReference>
<evidence type="ECO:0000313" key="9">
    <source>
        <dbReference type="EMBL" id="MBA2133358.1"/>
    </source>
</evidence>
<dbReference type="RefSeq" id="WP_181339827.1">
    <property type="nucleotide sequence ID" value="NZ_JAAKDE010000014.1"/>
</dbReference>
<dbReference type="InterPro" id="IPR039425">
    <property type="entry name" value="RNA_pol_sigma-70-like"/>
</dbReference>
<dbReference type="InterPro" id="IPR000838">
    <property type="entry name" value="RNA_pol_sigma70_ECF_CS"/>
</dbReference>
<evidence type="ECO:0000256" key="5">
    <source>
        <dbReference type="ARBA" id="ARBA00023163"/>
    </source>
</evidence>
<protein>
    <recommendedName>
        <fullName evidence="6">RNA polymerase sigma factor</fullName>
    </recommendedName>
</protein>
<dbReference type="GO" id="GO:0003677">
    <property type="term" value="F:DNA binding"/>
    <property type="evidence" value="ECO:0007669"/>
    <property type="project" value="UniProtKB-KW"/>
</dbReference>
<keyword evidence="3 6" id="KW-0731">Sigma factor</keyword>
<dbReference type="InterPro" id="IPR013249">
    <property type="entry name" value="RNA_pol_sigma70_r4_t2"/>
</dbReference>
<evidence type="ECO:0000259" key="8">
    <source>
        <dbReference type="Pfam" id="PF08281"/>
    </source>
</evidence>
<dbReference type="GO" id="GO:0006352">
    <property type="term" value="P:DNA-templated transcription initiation"/>
    <property type="evidence" value="ECO:0007669"/>
    <property type="project" value="InterPro"/>
</dbReference>
<dbReference type="InterPro" id="IPR013324">
    <property type="entry name" value="RNA_pol_sigma_r3/r4-like"/>
</dbReference>
<dbReference type="InterPro" id="IPR014284">
    <property type="entry name" value="RNA_pol_sigma-70_dom"/>
</dbReference>
<evidence type="ECO:0000256" key="3">
    <source>
        <dbReference type="ARBA" id="ARBA00023082"/>
    </source>
</evidence>
<keyword evidence="10" id="KW-1185">Reference proteome</keyword>
<feature type="domain" description="RNA polymerase sigma-70 region 2" evidence="7">
    <location>
        <begin position="25"/>
        <end position="92"/>
    </location>
</feature>
<evidence type="ECO:0000256" key="2">
    <source>
        <dbReference type="ARBA" id="ARBA00023015"/>
    </source>
</evidence>
<dbReference type="GO" id="GO:0016987">
    <property type="term" value="F:sigma factor activity"/>
    <property type="evidence" value="ECO:0007669"/>
    <property type="project" value="UniProtKB-KW"/>
</dbReference>
<organism evidence="9 10">
    <name type="scientific">Capillibacterium thermochitinicola</name>
    <dbReference type="NCBI Taxonomy" id="2699427"/>
    <lineage>
        <taxon>Bacteria</taxon>
        <taxon>Bacillati</taxon>
        <taxon>Bacillota</taxon>
        <taxon>Capillibacterium</taxon>
    </lineage>
</organism>
<dbReference type="Gene3D" id="1.10.10.10">
    <property type="entry name" value="Winged helix-like DNA-binding domain superfamily/Winged helix DNA-binding domain"/>
    <property type="match status" value="1"/>
</dbReference>
<sequence length="179" mass="20490">MGEKLTPKNPVKGAGGLDDQTLAALLQANYRYVLGYFLKLTQDPNLAQDLTQETMVKAIKKSGQYRQESSFASWLISIGTNLYRDDWRRQKRLEKRYQALSERNNRSAPAEAVPVNTITLKQALLRLPLKKRTPLVLKYYYDYSYEEIAAIMKVPVGTVRSRLYAAVRALRDSLASREE</sequence>
<reference evidence="9" key="1">
    <citation type="submission" date="2020-06" db="EMBL/GenBank/DDBJ databases">
        <title>Novel chitinolytic bacterium.</title>
        <authorList>
            <person name="Ungkulpasvich U."/>
            <person name="Kosugi A."/>
            <person name="Uke A."/>
        </authorList>
    </citation>
    <scope>NUCLEOTIDE SEQUENCE</scope>
    <source>
        <strain evidence="9">UUS1-1</strain>
    </source>
</reference>
<dbReference type="SUPFAM" id="SSF88659">
    <property type="entry name" value="Sigma3 and sigma4 domains of RNA polymerase sigma factors"/>
    <property type="match status" value="1"/>
</dbReference>
<dbReference type="Pfam" id="PF04542">
    <property type="entry name" value="Sigma70_r2"/>
    <property type="match status" value="1"/>
</dbReference>
<dbReference type="InterPro" id="IPR013325">
    <property type="entry name" value="RNA_pol_sigma_r2"/>
</dbReference>
<evidence type="ECO:0000313" key="10">
    <source>
        <dbReference type="Proteomes" id="UP000657177"/>
    </source>
</evidence>
<dbReference type="PANTHER" id="PTHR43133:SF60">
    <property type="entry name" value="RNA POLYMERASE SIGMA FACTOR SIGV"/>
    <property type="match status" value="1"/>
</dbReference>
<dbReference type="GO" id="GO:0006950">
    <property type="term" value="P:response to stress"/>
    <property type="evidence" value="ECO:0007669"/>
    <property type="project" value="UniProtKB-ARBA"/>
</dbReference>
<dbReference type="InterPro" id="IPR007627">
    <property type="entry name" value="RNA_pol_sigma70_r2"/>
</dbReference>
<dbReference type="Pfam" id="PF08281">
    <property type="entry name" value="Sigma70_r4_2"/>
    <property type="match status" value="1"/>
</dbReference>
<dbReference type="EMBL" id="JAAKDE010000014">
    <property type="protein sequence ID" value="MBA2133358.1"/>
    <property type="molecule type" value="Genomic_DNA"/>
</dbReference>
<keyword evidence="2 6" id="KW-0805">Transcription regulation</keyword>
<dbReference type="SUPFAM" id="SSF88946">
    <property type="entry name" value="Sigma2 domain of RNA polymerase sigma factors"/>
    <property type="match status" value="1"/>
</dbReference>
<dbReference type="CDD" id="cd06171">
    <property type="entry name" value="Sigma70_r4"/>
    <property type="match status" value="1"/>
</dbReference>
<evidence type="ECO:0000259" key="7">
    <source>
        <dbReference type="Pfam" id="PF04542"/>
    </source>
</evidence>
<evidence type="ECO:0000256" key="4">
    <source>
        <dbReference type="ARBA" id="ARBA00023125"/>
    </source>
</evidence>
<evidence type="ECO:0000256" key="6">
    <source>
        <dbReference type="RuleBase" id="RU000716"/>
    </source>
</evidence>
<proteinExistence type="inferred from homology"/>
<comment type="caution">
    <text evidence="9">The sequence shown here is derived from an EMBL/GenBank/DDBJ whole genome shotgun (WGS) entry which is preliminary data.</text>
</comment>